<evidence type="ECO:0000313" key="14">
    <source>
        <dbReference type="EMBL" id="TKA80336.1"/>
    </source>
</evidence>
<organism evidence="14 15">
    <name type="scientific">Cryomyces minteri</name>
    <dbReference type="NCBI Taxonomy" id="331657"/>
    <lineage>
        <taxon>Eukaryota</taxon>
        <taxon>Fungi</taxon>
        <taxon>Dikarya</taxon>
        <taxon>Ascomycota</taxon>
        <taxon>Pezizomycotina</taxon>
        <taxon>Dothideomycetes</taxon>
        <taxon>Dothideomycetes incertae sedis</taxon>
        <taxon>Cryomyces</taxon>
    </lineage>
</organism>
<dbReference type="STRING" id="331657.A0A4U0XUZ9"/>
<comment type="subcellular location">
    <subcellularLocation>
        <location evidence="1 11">Cytoplasm</location>
    </subcellularLocation>
    <subcellularLocation>
        <location evidence="11">Nucleus</location>
    </subcellularLocation>
    <text evidence="11">Shuttles between the nucleus and the cytoplasm.</text>
</comment>
<dbReference type="GO" id="GO:0005643">
    <property type="term" value="C:nuclear pore"/>
    <property type="evidence" value="ECO:0007669"/>
    <property type="project" value="TreeGrafter"/>
</dbReference>
<dbReference type="InterPro" id="IPR013598">
    <property type="entry name" value="Exportin-1/Importin-b-like"/>
</dbReference>
<dbReference type="GO" id="GO:0071528">
    <property type="term" value="P:tRNA re-export from nucleus"/>
    <property type="evidence" value="ECO:0007669"/>
    <property type="project" value="UniProtKB-UniRule"/>
</dbReference>
<evidence type="ECO:0000256" key="10">
    <source>
        <dbReference type="ARBA" id="ARBA00025147"/>
    </source>
</evidence>
<keyword evidence="8 11" id="KW-0694">RNA-binding</keyword>
<keyword evidence="15" id="KW-1185">Reference proteome</keyword>
<evidence type="ECO:0000256" key="5">
    <source>
        <dbReference type="ARBA" id="ARBA00022490"/>
    </source>
</evidence>
<evidence type="ECO:0000256" key="1">
    <source>
        <dbReference type="ARBA" id="ARBA00004496"/>
    </source>
</evidence>
<accession>A0A4U0XUZ9</accession>
<dbReference type="FunFam" id="1.25.10.10:FF:000355">
    <property type="entry name" value="Exportin-T"/>
    <property type="match status" value="1"/>
</dbReference>
<keyword evidence="6 11" id="KW-0820">tRNA-binding</keyword>
<dbReference type="PANTHER" id="PTHR15952">
    <property type="entry name" value="EXPORTIN-T/LOS1"/>
    <property type="match status" value="1"/>
</dbReference>
<evidence type="ECO:0000256" key="4">
    <source>
        <dbReference type="ARBA" id="ARBA00022448"/>
    </source>
</evidence>
<dbReference type="Gene3D" id="1.25.10.10">
    <property type="entry name" value="Leucine-rich Repeat Variant"/>
    <property type="match status" value="1"/>
</dbReference>
<evidence type="ECO:0000256" key="7">
    <source>
        <dbReference type="ARBA" id="ARBA00022694"/>
    </source>
</evidence>
<evidence type="ECO:0000259" key="13">
    <source>
        <dbReference type="Pfam" id="PF19282"/>
    </source>
</evidence>
<protein>
    <recommendedName>
        <fullName evidence="3 11">Exportin-T</fullName>
    </recommendedName>
    <alternativeName>
        <fullName evidence="11">Exportin(tRNA)</fullName>
    </alternativeName>
    <alternativeName>
        <fullName evidence="11">tRNA exportin</fullName>
    </alternativeName>
</protein>
<evidence type="ECO:0000259" key="12">
    <source>
        <dbReference type="Pfam" id="PF08389"/>
    </source>
</evidence>
<comment type="similarity">
    <text evidence="2 11">Belongs to the exportin family.</text>
</comment>
<evidence type="ECO:0000313" key="15">
    <source>
        <dbReference type="Proteomes" id="UP000308768"/>
    </source>
</evidence>
<evidence type="ECO:0000256" key="6">
    <source>
        <dbReference type="ARBA" id="ARBA00022555"/>
    </source>
</evidence>
<gene>
    <name evidence="14" type="ORF">B0A49_03649</name>
</gene>
<reference evidence="14 15" key="1">
    <citation type="submission" date="2017-03" db="EMBL/GenBank/DDBJ databases">
        <title>Genomes of endolithic fungi from Antarctica.</title>
        <authorList>
            <person name="Coleine C."/>
            <person name="Masonjones S."/>
            <person name="Stajich J.E."/>
        </authorList>
    </citation>
    <scope>NUCLEOTIDE SEQUENCE [LARGE SCALE GENOMIC DNA]</scope>
    <source>
        <strain evidence="14 15">CCFEE 5187</strain>
    </source>
</reference>
<dbReference type="InterPro" id="IPR040017">
    <property type="entry name" value="XPOT"/>
</dbReference>
<keyword evidence="7" id="KW-0819">tRNA processing</keyword>
<dbReference type="GO" id="GO:0016363">
    <property type="term" value="C:nuclear matrix"/>
    <property type="evidence" value="ECO:0007669"/>
    <property type="project" value="TreeGrafter"/>
</dbReference>
<dbReference type="GO" id="GO:0008033">
    <property type="term" value="P:tRNA processing"/>
    <property type="evidence" value="ECO:0007669"/>
    <property type="project" value="UniProtKB-KW"/>
</dbReference>
<dbReference type="AlphaFoldDB" id="A0A4U0XUZ9"/>
<dbReference type="Pfam" id="PF08389">
    <property type="entry name" value="Xpo1"/>
    <property type="match status" value="1"/>
</dbReference>
<sequence>MEAQVESVIQIAVDPAADQNLKSQAFNFLSQVREDPSAWRVCLSLFVRSPQPAEVVRHVALEIVNNAVQTQHLDAQDLNHIKDNLTSYIRQIYVPGSAQGDVDPPHIQNKLTQTITYLFTALYASGWDTFFDDFRGLAGDATTIGSPNVASTMLYLRILGSVHDEIADIMISRSAEEKKRNGDLKDLVRARDAHKIALSWQEILAKWRQTDLSVIEMCLKTVSRWVSWIDISLVVNESMLNVLFQLAGQQGISSGSAEGNVRDAAIDTFTETVGKKMKAPDKIELIFFLNVSTVVGQLVSSPSLSELRSTSNYDTDLAETVAKLVNNTVFDIVKVLDSEPIDDQTRSRAEDLLQNFVPYLLRFFSDEYDEICSTVISSLADLLTLFRKIVKSKGGLPPQYSGMLQPIMDAIVAKMKYDETSSWGQEDEQTDEAEFQELRKRLHVLQQAVAAVDEILYINTLSRIVGDTFSKFGTEHSDLNWRDLDLAMHEMFLFGELAVKNGGLYQKSIPSSVASERLIEMMSKMVESDLACYPHPSIQLQYMEICVRYCPFFEQHPQTIPRVLENFVRFVHSEHIKLGNVSQTDIQAIGDLLVIRAELPEDSADDDMSSEENDQSADALFNNQLFLFEAIGCLSSTSSVPLENKVIYTQSVVGPLCSDLQQSLEAAKAGDERAVLQIHHIIMALGTLARGSSDWMPGATSGTPPPPNEVSEQFVAAAEAVLQALESLPSSINIRTAARFAFSRLMGVLGSRVLQQLPRWIDGLLSQSSTKDEMAAFLRLLDQIVFGFKGGIFVILDSLLTPLLRRVFSGLAEPTTGTDDEIQLAELRREYLNFLLVILNNDLGSVLVSSPNQSTFETIISTIEHFARDASDYPTARLAASVLVRMSAVWGGPDIPNPSTNSQSPSPSLPGFDQFIITRFSPICWALPSNPSFNAKDMQARQVLSEVASLQQMILLKTEQEYLTWLRDKELREMGLQGQVIDEYLRALTGDAKAFKQFFLQFVSRNAQ</sequence>
<dbReference type="InterPro" id="IPR011989">
    <property type="entry name" value="ARM-like"/>
</dbReference>
<dbReference type="GO" id="GO:0000049">
    <property type="term" value="F:tRNA binding"/>
    <property type="evidence" value="ECO:0007669"/>
    <property type="project" value="UniProtKB-UniRule"/>
</dbReference>
<dbReference type="GO" id="GO:0005737">
    <property type="term" value="C:cytoplasm"/>
    <property type="evidence" value="ECO:0007669"/>
    <property type="project" value="UniProtKB-SubCell"/>
</dbReference>
<dbReference type="Proteomes" id="UP000308768">
    <property type="component" value="Unassembled WGS sequence"/>
</dbReference>
<dbReference type="SUPFAM" id="SSF48371">
    <property type="entry name" value="ARM repeat"/>
    <property type="match status" value="1"/>
</dbReference>
<dbReference type="PANTHER" id="PTHR15952:SF11">
    <property type="entry name" value="EXPORTIN-T"/>
    <property type="match status" value="1"/>
</dbReference>
<evidence type="ECO:0000256" key="9">
    <source>
        <dbReference type="ARBA" id="ARBA00023242"/>
    </source>
</evidence>
<proteinExistence type="inferred from homology"/>
<dbReference type="EMBL" id="NAJN01000062">
    <property type="protein sequence ID" value="TKA80336.1"/>
    <property type="molecule type" value="Genomic_DNA"/>
</dbReference>
<dbReference type="GO" id="GO:0031267">
    <property type="term" value="F:small GTPase binding"/>
    <property type="evidence" value="ECO:0007669"/>
    <property type="project" value="InterPro"/>
</dbReference>
<dbReference type="Pfam" id="PF19282">
    <property type="entry name" value="Exportin-T"/>
    <property type="match status" value="1"/>
</dbReference>
<feature type="domain" description="Exportin-T C-terminal" evidence="13">
    <location>
        <begin position="344"/>
        <end position="1005"/>
    </location>
</feature>
<evidence type="ECO:0000256" key="8">
    <source>
        <dbReference type="ARBA" id="ARBA00022884"/>
    </source>
</evidence>
<feature type="domain" description="Exportin-1/Importin-beta-like" evidence="12">
    <location>
        <begin position="104"/>
        <end position="252"/>
    </location>
</feature>
<dbReference type="InterPro" id="IPR016024">
    <property type="entry name" value="ARM-type_fold"/>
</dbReference>
<keyword evidence="4 11" id="KW-0813">Transport</keyword>
<dbReference type="InterPro" id="IPR045546">
    <property type="entry name" value="Exportin-T_C"/>
</dbReference>
<dbReference type="OrthoDB" id="26399at2759"/>
<evidence type="ECO:0000256" key="2">
    <source>
        <dbReference type="ARBA" id="ARBA00009466"/>
    </source>
</evidence>
<comment type="function">
    <text evidence="10">tRNA nucleus export receptor which facilitates tRNA translocation across the nuclear pore complex. Involved in pre-tRNA splicing, probably by affecting the interaction of pre-tRNA with splicing endonuclease.</text>
</comment>
<evidence type="ECO:0000256" key="11">
    <source>
        <dbReference type="RuleBase" id="RU366037"/>
    </source>
</evidence>
<comment type="caution">
    <text evidence="14">The sequence shown here is derived from an EMBL/GenBank/DDBJ whole genome shotgun (WGS) entry which is preliminary data.</text>
</comment>
<evidence type="ECO:0000256" key="3">
    <source>
        <dbReference type="ARBA" id="ARBA00018928"/>
    </source>
</evidence>
<keyword evidence="5 11" id="KW-0963">Cytoplasm</keyword>
<keyword evidence="9 11" id="KW-0539">Nucleus</keyword>
<name>A0A4U0XUZ9_9PEZI</name>